<proteinExistence type="predicted"/>
<evidence type="ECO:0000313" key="2">
    <source>
        <dbReference type="EMBL" id="KAL2072211.1"/>
    </source>
</evidence>
<comment type="caution">
    <text evidence="2">The sequence shown here is derived from an EMBL/GenBank/DDBJ whole genome shotgun (WGS) entry which is preliminary data.</text>
</comment>
<dbReference type="EMBL" id="JAZHXI010000004">
    <property type="protein sequence ID" value="KAL2072211.1"/>
    <property type="molecule type" value="Genomic_DNA"/>
</dbReference>
<dbReference type="InterPro" id="IPR013950">
    <property type="entry name" value="Mis14/Nsl1"/>
</dbReference>
<reference evidence="2 3" key="1">
    <citation type="journal article" date="2024" name="Commun. Biol.">
        <title>Comparative genomic analysis of thermophilic fungi reveals convergent evolutionary adaptations and gene losses.</title>
        <authorList>
            <person name="Steindorff A.S."/>
            <person name="Aguilar-Pontes M.V."/>
            <person name="Robinson A.J."/>
            <person name="Andreopoulos B."/>
            <person name="LaButti K."/>
            <person name="Kuo A."/>
            <person name="Mondo S."/>
            <person name="Riley R."/>
            <person name="Otillar R."/>
            <person name="Haridas S."/>
            <person name="Lipzen A."/>
            <person name="Grimwood J."/>
            <person name="Schmutz J."/>
            <person name="Clum A."/>
            <person name="Reid I.D."/>
            <person name="Moisan M.C."/>
            <person name="Butler G."/>
            <person name="Nguyen T.T.M."/>
            <person name="Dewar K."/>
            <person name="Conant G."/>
            <person name="Drula E."/>
            <person name="Henrissat B."/>
            <person name="Hansel C."/>
            <person name="Singer S."/>
            <person name="Hutchinson M.I."/>
            <person name="de Vries R.P."/>
            <person name="Natvig D.O."/>
            <person name="Powell A.J."/>
            <person name="Tsang A."/>
            <person name="Grigoriev I.V."/>
        </authorList>
    </citation>
    <scope>NUCLEOTIDE SEQUENCE [LARGE SCALE GENOMIC DNA]</scope>
    <source>
        <strain evidence="2 3">CBS 494.80</strain>
    </source>
</reference>
<sequence length="225" mass="25429">MAEFQRKIELQSPDDLQYLVSNVRRAANEKIDKDWPPIEGEDKMRERVEELVNEYINNVFLTSSSNITINGMAPSPDLLSQILSSSSSLSTNQNPIEIQEHEPFNTKLFERAKDLARQEEDLIEEIAALRRKVPGKVVEDVKRGYREGVEADEVVLGRLESISEREREGGVDFGVGALERQSDVEDAWGRGVKGLEGLMRTMPETVARKERAEKAEGYVGKGVRR</sequence>
<evidence type="ECO:0008006" key="4">
    <source>
        <dbReference type="Google" id="ProtNLM"/>
    </source>
</evidence>
<protein>
    <recommendedName>
        <fullName evidence="4">Kinetochore protein mis14</fullName>
    </recommendedName>
</protein>
<gene>
    <name evidence="2" type="ORF">VTL71DRAFT_11554</name>
</gene>
<dbReference type="Proteomes" id="UP001595075">
    <property type="component" value="Unassembled WGS sequence"/>
</dbReference>
<feature type="coiled-coil region" evidence="1">
    <location>
        <begin position="105"/>
        <end position="132"/>
    </location>
</feature>
<dbReference type="PANTHER" id="PTHR31749:SF3">
    <property type="entry name" value="KINETOCHORE-ASSOCIATED PROTEIN NSL1 HOMOLOG"/>
    <property type="match status" value="1"/>
</dbReference>
<dbReference type="Pfam" id="PF08641">
    <property type="entry name" value="Mis14"/>
    <property type="match status" value="1"/>
</dbReference>
<evidence type="ECO:0000256" key="1">
    <source>
        <dbReference type="SAM" id="Coils"/>
    </source>
</evidence>
<organism evidence="2 3">
    <name type="scientific">Oculimacula yallundae</name>
    <dbReference type="NCBI Taxonomy" id="86028"/>
    <lineage>
        <taxon>Eukaryota</taxon>
        <taxon>Fungi</taxon>
        <taxon>Dikarya</taxon>
        <taxon>Ascomycota</taxon>
        <taxon>Pezizomycotina</taxon>
        <taxon>Leotiomycetes</taxon>
        <taxon>Helotiales</taxon>
        <taxon>Ploettnerulaceae</taxon>
        <taxon>Oculimacula</taxon>
    </lineage>
</organism>
<keyword evidence="1" id="KW-0175">Coiled coil</keyword>
<dbReference type="PANTHER" id="PTHR31749">
    <property type="entry name" value="KINETOCHORE-ASSOCIATED PROTEIN NSL1 HOMOLOG"/>
    <property type="match status" value="1"/>
</dbReference>
<keyword evidence="3" id="KW-1185">Reference proteome</keyword>
<evidence type="ECO:0000313" key="3">
    <source>
        <dbReference type="Proteomes" id="UP001595075"/>
    </source>
</evidence>
<accession>A0ABR4CST7</accession>
<name>A0ABR4CST7_9HELO</name>